<keyword evidence="2" id="KW-1133">Transmembrane helix</keyword>
<dbReference type="InterPro" id="IPR027417">
    <property type="entry name" value="P-loop_NTPase"/>
</dbReference>
<proteinExistence type="predicted"/>
<name>A0A249XX30_9CAUD</name>
<feature type="coiled-coil region" evidence="1">
    <location>
        <begin position="32"/>
        <end position="66"/>
    </location>
</feature>
<keyword evidence="1" id="KW-0175">Coiled coil</keyword>
<dbReference type="KEGG" id="vg:65109635"/>
<evidence type="ECO:0000313" key="4">
    <source>
        <dbReference type="Proteomes" id="UP000257595"/>
    </source>
</evidence>
<dbReference type="Gene3D" id="3.40.50.300">
    <property type="entry name" value="P-loop containing nucleotide triphosphate hydrolases"/>
    <property type="match status" value="1"/>
</dbReference>
<evidence type="ECO:0000256" key="2">
    <source>
        <dbReference type="SAM" id="Phobius"/>
    </source>
</evidence>
<dbReference type="Proteomes" id="UP000257595">
    <property type="component" value="Segment"/>
</dbReference>
<reference evidence="3 4" key="1">
    <citation type="submission" date="2017-04" db="EMBL/GenBank/DDBJ databases">
        <title>Complete Genome Sequence of Lytic Bacteriophage PM2 Infecting Proteus mirabilis Isolates.</title>
        <authorList>
            <person name="Kim D."/>
            <person name="Kim Y.J."/>
            <person name="Han B.K."/>
            <person name="Kim H."/>
        </authorList>
    </citation>
    <scope>NUCLEOTIDE SEQUENCE [LARGE SCALE GENOMIC DNA]</scope>
</reference>
<keyword evidence="2" id="KW-0472">Membrane</keyword>
<evidence type="ECO:0008006" key="5">
    <source>
        <dbReference type="Google" id="ProtNLM"/>
    </source>
</evidence>
<sequence>MNTKLYMITGIFVLVISNGIFYHLYSTNSVKLDQTEKKLTELESSFNQYKEKLDSQIKQYNTLNEKFASIQSETNTISYKLKKDASREHVVEAKPGLVSKLINDSFKKFTDSVVEETQ</sequence>
<protein>
    <recommendedName>
        <fullName evidence="5">Spanin Rz</fullName>
    </recommendedName>
</protein>
<keyword evidence="2" id="KW-0812">Transmembrane</keyword>
<dbReference type="RefSeq" id="YP_010092090.1">
    <property type="nucleotide sequence ID" value="NC_055727.1"/>
</dbReference>
<feature type="transmembrane region" description="Helical" evidence="2">
    <location>
        <begin position="6"/>
        <end position="25"/>
    </location>
</feature>
<dbReference type="EMBL" id="MF001355">
    <property type="protein sequence ID" value="ASZ76482.1"/>
    <property type="molecule type" value="Genomic_DNA"/>
</dbReference>
<dbReference type="GeneID" id="65109635"/>
<organism evidence="3 4">
    <name type="scientific">Proteus phage PM2</name>
    <dbReference type="NCBI Taxonomy" id="2025809"/>
    <lineage>
        <taxon>Viruses</taxon>
        <taxon>Duplodnaviria</taxon>
        <taxon>Heunggongvirae</taxon>
        <taxon>Uroviricota</taxon>
        <taxon>Caudoviricetes</taxon>
        <taxon>Pantevenvirales</taxon>
        <taxon>Straboviridae</taxon>
        <taxon>Bragavirus</taxon>
        <taxon>Bragavirus pm2</taxon>
    </lineage>
</organism>
<evidence type="ECO:0000313" key="3">
    <source>
        <dbReference type="EMBL" id="ASZ76482.1"/>
    </source>
</evidence>
<accession>A0A249XX30</accession>
<evidence type="ECO:0000256" key="1">
    <source>
        <dbReference type="SAM" id="Coils"/>
    </source>
</evidence>
<keyword evidence="4" id="KW-1185">Reference proteome</keyword>